<keyword evidence="18" id="KW-1185">Reference proteome</keyword>
<keyword evidence="9" id="KW-1015">Disulfide bond</keyword>
<evidence type="ECO:0000313" key="17">
    <source>
        <dbReference type="EMBL" id="KAG5285778.1"/>
    </source>
</evidence>
<dbReference type="PANTHER" id="PTHR46426">
    <property type="entry name" value="PROTEIN DISULFIDE-ISOMERASE TMX3"/>
    <property type="match status" value="1"/>
</dbReference>
<sequence length="428" mass="48213">MATLRFTCAVIFIAITSVSAYVDELDDTFKEIRTKEMWLVEFYAPWCTFCKTFAPVWYEVGAELKSMGSEVNVGMMDCTKYTSTSSEFGVRGYPTIKLFKGEKIFNYNGPRRKDEIIEFAIRVSGPVVRAIPNQQMFQHVMSRNDILFVYIGGASLLKEKYVKMASQLIVYLSFYSALETVLPKAVTLPEVPSVVVFKDGTFFMYDEKQHGDLTTWVNRERFPTYTKLDSYTLYAMGDSGKLVVIAVENEKNPSEESIRLKALIETAATEYKDHFSSNYQFGHMEENSYLNGLVLDEVKAPCIIVLNLSNDGYYMPKLPVKTIEDLVLFLNGILDGKVKQLGGNGIVQRIKRTVNDAKTTVKTMFDAAPASTCAVIIIPVGVVGMIIYATCTVKRVDDDEDEEPQQTGKKAIADKENKRKNLASKKED</sequence>
<dbReference type="GO" id="GO:0003756">
    <property type="term" value="F:protein disulfide isomerase activity"/>
    <property type="evidence" value="ECO:0007669"/>
    <property type="project" value="UniProtKB-EC"/>
</dbReference>
<protein>
    <recommendedName>
        <fullName evidence="3">protein disulfide-isomerase</fullName>
        <ecNumber evidence="3">5.3.4.1</ecNumber>
    </recommendedName>
</protein>
<dbReference type="EC" id="5.3.4.1" evidence="3"/>
<evidence type="ECO:0000259" key="16">
    <source>
        <dbReference type="PROSITE" id="PS51352"/>
    </source>
</evidence>
<evidence type="ECO:0000313" key="18">
    <source>
        <dbReference type="Proteomes" id="UP000823561"/>
    </source>
</evidence>
<dbReference type="Pfam" id="PF00085">
    <property type="entry name" value="Thioredoxin"/>
    <property type="match status" value="1"/>
</dbReference>
<dbReference type="PRINTS" id="PR00421">
    <property type="entry name" value="THIOREDOXIN"/>
</dbReference>
<keyword evidence="5 15" id="KW-0732">Signal</keyword>
<evidence type="ECO:0000256" key="8">
    <source>
        <dbReference type="ARBA" id="ARBA00023136"/>
    </source>
</evidence>
<comment type="catalytic activity">
    <reaction evidence="1">
        <text>Catalyzes the rearrangement of -S-S- bonds in proteins.</text>
        <dbReference type="EC" id="5.3.4.1"/>
    </reaction>
</comment>
<feature type="chain" id="PRO_5043327700" description="protein disulfide-isomerase" evidence="15">
    <location>
        <begin position="21"/>
        <end position="428"/>
    </location>
</feature>
<dbReference type="AlphaFoldDB" id="A0AAV6HEY6"/>
<dbReference type="InterPro" id="IPR013766">
    <property type="entry name" value="Thioredoxin_domain"/>
</dbReference>
<dbReference type="Proteomes" id="UP000823561">
    <property type="component" value="Chromosome 1"/>
</dbReference>
<keyword evidence="8" id="KW-0472">Membrane</keyword>
<feature type="domain" description="Thioredoxin" evidence="16">
    <location>
        <begin position="3"/>
        <end position="125"/>
    </location>
</feature>
<keyword evidence="11" id="KW-0413">Isomerase</keyword>
<keyword evidence="12" id="KW-0676">Redox-active center</keyword>
<evidence type="ECO:0000256" key="2">
    <source>
        <dbReference type="ARBA" id="ARBA00004389"/>
    </source>
</evidence>
<keyword evidence="7" id="KW-1133">Transmembrane helix</keyword>
<evidence type="ECO:0000256" key="7">
    <source>
        <dbReference type="ARBA" id="ARBA00022989"/>
    </source>
</evidence>
<keyword evidence="6" id="KW-0256">Endoplasmic reticulum</keyword>
<evidence type="ECO:0000256" key="10">
    <source>
        <dbReference type="ARBA" id="ARBA00023180"/>
    </source>
</evidence>
<feature type="signal peptide" evidence="15">
    <location>
        <begin position="1"/>
        <end position="20"/>
    </location>
</feature>
<accession>A0AAV6HEY6</accession>
<keyword evidence="4" id="KW-0812">Transmembrane</keyword>
<dbReference type="Pfam" id="PF13848">
    <property type="entry name" value="Thioredoxin_6"/>
    <property type="match status" value="1"/>
</dbReference>
<dbReference type="GO" id="GO:0005789">
    <property type="term" value="C:endoplasmic reticulum membrane"/>
    <property type="evidence" value="ECO:0007669"/>
    <property type="project" value="UniProtKB-SubCell"/>
</dbReference>
<comment type="function">
    <text evidence="13">Probable disulfide isomerase, which participates in the folding of proteins containing disulfide bonds. May act as a dithiol oxidase. Acts as a regulator of endoplasmic reticulum-mitochondria contact sites via its ability to regulate redox signals.</text>
</comment>
<reference evidence="17 18" key="1">
    <citation type="submission" date="2020-10" db="EMBL/GenBank/DDBJ databases">
        <title>Chromosome-scale genome assembly of the Allis shad, Alosa alosa.</title>
        <authorList>
            <person name="Margot Z."/>
            <person name="Christophe K."/>
            <person name="Cabau C."/>
            <person name="Louis A."/>
            <person name="Berthelot C."/>
            <person name="Parey E."/>
            <person name="Roest Crollius H."/>
            <person name="Montfort J."/>
            <person name="Robinson-Rechavi M."/>
            <person name="Bucao C."/>
            <person name="Bouchez O."/>
            <person name="Gislard M."/>
            <person name="Lluch J."/>
            <person name="Milhes M."/>
            <person name="Lampietro C."/>
            <person name="Lopez Roques C."/>
            <person name="Donnadieu C."/>
            <person name="Braasch I."/>
            <person name="Desvignes T."/>
            <person name="Postlethwait J."/>
            <person name="Bobe J."/>
            <person name="Guiguen Y."/>
        </authorList>
    </citation>
    <scope>NUCLEOTIDE SEQUENCE [LARGE SCALE GENOMIC DNA]</scope>
    <source>
        <strain evidence="17">M-15738</strain>
        <tissue evidence="17">Blood</tissue>
    </source>
</reference>
<evidence type="ECO:0000256" key="11">
    <source>
        <dbReference type="ARBA" id="ARBA00023235"/>
    </source>
</evidence>
<evidence type="ECO:0000256" key="14">
    <source>
        <dbReference type="SAM" id="MobiDB-lite"/>
    </source>
</evidence>
<dbReference type="PANTHER" id="PTHR46426:SF1">
    <property type="entry name" value="PROTEIN DISULFIDE-ISOMERASE TMX3"/>
    <property type="match status" value="1"/>
</dbReference>
<comment type="caution">
    <text evidence="17">The sequence shown here is derived from an EMBL/GenBank/DDBJ whole genome shotgun (WGS) entry which is preliminary data.</text>
</comment>
<evidence type="ECO:0000256" key="12">
    <source>
        <dbReference type="ARBA" id="ARBA00023284"/>
    </source>
</evidence>
<evidence type="ECO:0000256" key="1">
    <source>
        <dbReference type="ARBA" id="ARBA00001182"/>
    </source>
</evidence>
<evidence type="ECO:0000256" key="9">
    <source>
        <dbReference type="ARBA" id="ARBA00023157"/>
    </source>
</evidence>
<proteinExistence type="predicted"/>
<dbReference type="InterPro" id="IPR052250">
    <property type="entry name" value="PDI_TMX3"/>
</dbReference>
<name>A0AAV6HEY6_9TELE</name>
<evidence type="ECO:0000256" key="15">
    <source>
        <dbReference type="SAM" id="SignalP"/>
    </source>
</evidence>
<dbReference type="EMBL" id="JADWDJ010000001">
    <property type="protein sequence ID" value="KAG5285778.1"/>
    <property type="molecule type" value="Genomic_DNA"/>
</dbReference>
<evidence type="ECO:0000256" key="4">
    <source>
        <dbReference type="ARBA" id="ARBA00022692"/>
    </source>
</evidence>
<evidence type="ECO:0000256" key="5">
    <source>
        <dbReference type="ARBA" id="ARBA00022729"/>
    </source>
</evidence>
<comment type="subcellular location">
    <subcellularLocation>
        <location evidence="2">Endoplasmic reticulum membrane</location>
        <topology evidence="2">Single-pass membrane protein</topology>
    </subcellularLocation>
</comment>
<gene>
    <name evidence="17" type="ORF">AALO_G00007350</name>
</gene>
<dbReference type="FunFam" id="3.40.30.10:FF:000121">
    <property type="entry name" value="protein disulfide-isomerase TMX3 isoform X1"/>
    <property type="match status" value="1"/>
</dbReference>
<dbReference type="SUPFAM" id="SSF52833">
    <property type="entry name" value="Thioredoxin-like"/>
    <property type="match status" value="1"/>
</dbReference>
<dbReference type="InterPro" id="IPR036249">
    <property type="entry name" value="Thioredoxin-like_sf"/>
</dbReference>
<evidence type="ECO:0000256" key="3">
    <source>
        <dbReference type="ARBA" id="ARBA00012723"/>
    </source>
</evidence>
<dbReference type="Gene3D" id="3.40.30.10">
    <property type="entry name" value="Glutaredoxin"/>
    <property type="match status" value="2"/>
</dbReference>
<dbReference type="PROSITE" id="PS51352">
    <property type="entry name" value="THIOREDOXIN_2"/>
    <property type="match status" value="1"/>
</dbReference>
<feature type="compositionally biased region" description="Basic and acidic residues" evidence="14">
    <location>
        <begin position="411"/>
        <end position="428"/>
    </location>
</feature>
<evidence type="ECO:0000256" key="13">
    <source>
        <dbReference type="ARBA" id="ARBA00045246"/>
    </source>
</evidence>
<keyword evidence="10" id="KW-0325">Glycoprotein</keyword>
<dbReference type="GO" id="GO:0009986">
    <property type="term" value="C:cell surface"/>
    <property type="evidence" value="ECO:0007669"/>
    <property type="project" value="TreeGrafter"/>
</dbReference>
<feature type="region of interest" description="Disordered" evidence="14">
    <location>
        <begin position="398"/>
        <end position="428"/>
    </location>
</feature>
<organism evidence="17 18">
    <name type="scientific">Alosa alosa</name>
    <name type="common">allis shad</name>
    <dbReference type="NCBI Taxonomy" id="278164"/>
    <lineage>
        <taxon>Eukaryota</taxon>
        <taxon>Metazoa</taxon>
        <taxon>Chordata</taxon>
        <taxon>Craniata</taxon>
        <taxon>Vertebrata</taxon>
        <taxon>Euteleostomi</taxon>
        <taxon>Actinopterygii</taxon>
        <taxon>Neopterygii</taxon>
        <taxon>Teleostei</taxon>
        <taxon>Clupei</taxon>
        <taxon>Clupeiformes</taxon>
        <taxon>Clupeoidei</taxon>
        <taxon>Clupeidae</taxon>
        <taxon>Alosa</taxon>
    </lineage>
</organism>
<evidence type="ECO:0000256" key="6">
    <source>
        <dbReference type="ARBA" id="ARBA00022824"/>
    </source>
</evidence>